<comment type="caution">
    <text evidence="2">The sequence shown here is derived from an EMBL/GenBank/DDBJ whole genome shotgun (WGS) entry which is preliminary data.</text>
</comment>
<organism evidence="2 3">
    <name type="scientific">Kribbella deserti</name>
    <dbReference type="NCBI Taxonomy" id="1926257"/>
    <lineage>
        <taxon>Bacteria</taxon>
        <taxon>Bacillati</taxon>
        <taxon>Actinomycetota</taxon>
        <taxon>Actinomycetes</taxon>
        <taxon>Propionibacteriales</taxon>
        <taxon>Kribbellaceae</taxon>
        <taxon>Kribbella</taxon>
    </lineage>
</organism>
<protein>
    <submittedName>
        <fullName evidence="2">DUF4333 domain-containing protein</fullName>
    </submittedName>
</protein>
<evidence type="ECO:0000259" key="1">
    <source>
        <dbReference type="Pfam" id="PF14230"/>
    </source>
</evidence>
<proteinExistence type="predicted"/>
<name>A0ABV6QTQ0_9ACTN</name>
<evidence type="ECO:0000313" key="2">
    <source>
        <dbReference type="EMBL" id="MFC0628017.1"/>
    </source>
</evidence>
<gene>
    <name evidence="2" type="ORF">ACFFGN_28345</name>
</gene>
<reference evidence="2 3" key="1">
    <citation type="submission" date="2024-09" db="EMBL/GenBank/DDBJ databases">
        <authorList>
            <person name="Sun Q."/>
            <person name="Mori K."/>
        </authorList>
    </citation>
    <scope>NUCLEOTIDE SEQUENCE [LARGE SCALE GENOMIC DNA]</scope>
    <source>
        <strain evidence="2 3">CGMCC 1.15906</strain>
    </source>
</reference>
<dbReference type="RefSeq" id="WP_380053426.1">
    <property type="nucleotide sequence ID" value="NZ_JBHLTC010000036.1"/>
</dbReference>
<sequence length="101" mass="10538">MKLGAVTGIAIVTAATLAGCGGTPYISQDTLQNSVSSSLQKSVGTKPEKIECPDKVKAKANEATRCVLSHKGKKYGVAVRVKSVKGSKANFDIKVDDKPMS</sequence>
<evidence type="ECO:0000313" key="3">
    <source>
        <dbReference type="Proteomes" id="UP001589890"/>
    </source>
</evidence>
<dbReference type="InterPro" id="IPR025637">
    <property type="entry name" value="DUF4333"/>
</dbReference>
<dbReference type="EMBL" id="JBHLTC010000036">
    <property type="protein sequence ID" value="MFC0628017.1"/>
    <property type="molecule type" value="Genomic_DNA"/>
</dbReference>
<dbReference type="Pfam" id="PF14230">
    <property type="entry name" value="DUF4333"/>
    <property type="match status" value="1"/>
</dbReference>
<dbReference type="Proteomes" id="UP001589890">
    <property type="component" value="Unassembled WGS sequence"/>
</dbReference>
<dbReference type="PROSITE" id="PS51257">
    <property type="entry name" value="PROKAR_LIPOPROTEIN"/>
    <property type="match status" value="1"/>
</dbReference>
<keyword evidence="3" id="KW-1185">Reference proteome</keyword>
<accession>A0ABV6QTQ0</accession>
<feature type="domain" description="DUF4333" evidence="1">
    <location>
        <begin position="12"/>
        <end position="86"/>
    </location>
</feature>